<organism evidence="2 3">
    <name type="scientific">Marinobacterium lutimaris</name>
    <dbReference type="NCBI Taxonomy" id="568106"/>
    <lineage>
        <taxon>Bacteria</taxon>
        <taxon>Pseudomonadati</taxon>
        <taxon>Pseudomonadota</taxon>
        <taxon>Gammaproteobacteria</taxon>
        <taxon>Oceanospirillales</taxon>
        <taxon>Oceanospirillaceae</taxon>
        <taxon>Marinobacterium</taxon>
    </lineage>
</organism>
<proteinExistence type="predicted"/>
<reference evidence="2 3" key="1">
    <citation type="submission" date="2016-10" db="EMBL/GenBank/DDBJ databases">
        <authorList>
            <person name="de Groot N.N."/>
        </authorList>
    </citation>
    <scope>NUCLEOTIDE SEQUENCE [LARGE SCALE GENOMIC DNA]</scope>
    <source>
        <strain evidence="2 3">DSM 22012</strain>
    </source>
</reference>
<dbReference type="Gene3D" id="2.30.30.40">
    <property type="entry name" value="SH3 Domains"/>
    <property type="match status" value="1"/>
</dbReference>
<dbReference type="SMART" id="SM00260">
    <property type="entry name" value="CheW"/>
    <property type="match status" value="1"/>
</dbReference>
<name>A0A1H5VZH8_9GAMM</name>
<dbReference type="InterPro" id="IPR039315">
    <property type="entry name" value="CheW"/>
</dbReference>
<gene>
    <name evidence="2" type="ORF">SAMN05444390_101898</name>
</gene>
<dbReference type="PANTHER" id="PTHR22617">
    <property type="entry name" value="CHEMOTAXIS SENSOR HISTIDINE KINASE-RELATED"/>
    <property type="match status" value="1"/>
</dbReference>
<dbReference type="GO" id="GO:0006935">
    <property type="term" value="P:chemotaxis"/>
    <property type="evidence" value="ECO:0007669"/>
    <property type="project" value="InterPro"/>
</dbReference>
<dbReference type="Proteomes" id="UP000236745">
    <property type="component" value="Unassembled WGS sequence"/>
</dbReference>
<sequence length="193" mass="21727">MSLQAEADQLQMLKALEKKKQEKQNSRNSQKEEIIYNQWATFRVDNELYGIDVMQVKEVLRYSAITPVPGADTSVLGIINLRGNVVTVIDTRQMFRLPMVEPDDETRVIVVEFNESEVIGLVVDSVDEVLSLPQNEVERAPNASGDETSKRFVQGVCYHSNMLIILLDLSKMLQSITPTEEEESVAVPSMPTI</sequence>
<dbReference type="AlphaFoldDB" id="A0A1H5VZH8"/>
<dbReference type="Pfam" id="PF01584">
    <property type="entry name" value="CheW"/>
    <property type="match status" value="1"/>
</dbReference>
<protein>
    <submittedName>
        <fullName evidence="2">CheW protein</fullName>
    </submittedName>
</protein>
<accession>A0A1H5VZH8</accession>
<keyword evidence="3" id="KW-1185">Reference proteome</keyword>
<dbReference type="GO" id="GO:0005829">
    <property type="term" value="C:cytosol"/>
    <property type="evidence" value="ECO:0007669"/>
    <property type="project" value="TreeGrafter"/>
</dbReference>
<dbReference type="InterPro" id="IPR002545">
    <property type="entry name" value="CheW-lke_dom"/>
</dbReference>
<dbReference type="Gene3D" id="2.40.50.180">
    <property type="entry name" value="CheA-289, Domain 4"/>
    <property type="match status" value="1"/>
</dbReference>
<evidence type="ECO:0000313" key="3">
    <source>
        <dbReference type="Proteomes" id="UP000236745"/>
    </source>
</evidence>
<feature type="domain" description="CheW-like" evidence="1">
    <location>
        <begin position="36"/>
        <end position="178"/>
    </location>
</feature>
<dbReference type="EMBL" id="FNVQ01000001">
    <property type="protein sequence ID" value="SEF92689.1"/>
    <property type="molecule type" value="Genomic_DNA"/>
</dbReference>
<dbReference type="OrthoDB" id="9790406at2"/>
<evidence type="ECO:0000313" key="2">
    <source>
        <dbReference type="EMBL" id="SEF92689.1"/>
    </source>
</evidence>
<dbReference type="SUPFAM" id="SSF50341">
    <property type="entry name" value="CheW-like"/>
    <property type="match status" value="1"/>
</dbReference>
<dbReference type="InterPro" id="IPR036061">
    <property type="entry name" value="CheW-like_dom_sf"/>
</dbReference>
<dbReference type="GO" id="GO:0007165">
    <property type="term" value="P:signal transduction"/>
    <property type="evidence" value="ECO:0007669"/>
    <property type="project" value="InterPro"/>
</dbReference>
<evidence type="ECO:0000259" key="1">
    <source>
        <dbReference type="PROSITE" id="PS50851"/>
    </source>
</evidence>
<dbReference type="PANTHER" id="PTHR22617:SF23">
    <property type="entry name" value="CHEMOTAXIS PROTEIN CHEW"/>
    <property type="match status" value="1"/>
</dbReference>
<dbReference type="CDD" id="cd00732">
    <property type="entry name" value="CheW"/>
    <property type="match status" value="1"/>
</dbReference>
<dbReference type="PROSITE" id="PS50851">
    <property type="entry name" value="CHEW"/>
    <property type="match status" value="1"/>
</dbReference>